<dbReference type="OrthoDB" id="5238537at2759"/>
<feature type="region of interest" description="Disordered" evidence="1">
    <location>
        <begin position="81"/>
        <end position="108"/>
    </location>
</feature>
<feature type="compositionally biased region" description="Polar residues" evidence="1">
    <location>
        <begin position="360"/>
        <end position="392"/>
    </location>
</feature>
<feature type="compositionally biased region" description="Basic residues" evidence="1">
    <location>
        <begin position="255"/>
        <end position="264"/>
    </location>
</feature>
<feature type="compositionally biased region" description="Polar residues" evidence="1">
    <location>
        <begin position="296"/>
        <end position="310"/>
    </location>
</feature>
<feature type="region of interest" description="Disordered" evidence="1">
    <location>
        <begin position="246"/>
        <end position="335"/>
    </location>
</feature>
<feature type="compositionally biased region" description="Basic and acidic residues" evidence="1">
    <location>
        <begin position="1145"/>
        <end position="1183"/>
    </location>
</feature>
<evidence type="ECO:0000256" key="1">
    <source>
        <dbReference type="SAM" id="MobiDB-lite"/>
    </source>
</evidence>
<feature type="region of interest" description="Disordered" evidence="1">
    <location>
        <begin position="1"/>
        <end position="25"/>
    </location>
</feature>
<feature type="region of interest" description="Disordered" evidence="1">
    <location>
        <begin position="931"/>
        <end position="1011"/>
    </location>
</feature>
<feature type="compositionally biased region" description="Acidic residues" evidence="1">
    <location>
        <begin position="984"/>
        <end position="1001"/>
    </location>
</feature>
<protein>
    <submittedName>
        <fullName evidence="3">Uncharacterized protein</fullName>
    </submittedName>
</protein>
<feature type="region of interest" description="Disordered" evidence="1">
    <location>
        <begin position="347"/>
        <end position="462"/>
    </location>
</feature>
<feature type="compositionally biased region" description="Basic and acidic residues" evidence="1">
    <location>
        <begin position="1220"/>
        <end position="1230"/>
    </location>
</feature>
<feature type="compositionally biased region" description="Low complexity" evidence="1">
    <location>
        <begin position="322"/>
        <end position="332"/>
    </location>
</feature>
<keyword evidence="2" id="KW-1185">Reference proteome</keyword>
<organism evidence="2 3">
    <name type="scientific">Pyricularia grisea</name>
    <name type="common">Crabgrass-specific blast fungus</name>
    <name type="synonym">Magnaporthe grisea</name>
    <dbReference type="NCBI Taxonomy" id="148305"/>
    <lineage>
        <taxon>Eukaryota</taxon>
        <taxon>Fungi</taxon>
        <taxon>Dikarya</taxon>
        <taxon>Ascomycota</taxon>
        <taxon>Pezizomycotina</taxon>
        <taxon>Sordariomycetes</taxon>
        <taxon>Sordariomycetidae</taxon>
        <taxon>Magnaporthales</taxon>
        <taxon>Pyriculariaceae</taxon>
        <taxon>Pyricularia</taxon>
    </lineage>
</organism>
<feature type="compositionally biased region" description="Polar residues" evidence="1">
    <location>
        <begin position="275"/>
        <end position="284"/>
    </location>
</feature>
<dbReference type="KEGG" id="pgri:PgNI_01316"/>
<dbReference type="AlphaFoldDB" id="A0A6P8BJG6"/>
<evidence type="ECO:0000313" key="3">
    <source>
        <dbReference type="RefSeq" id="XP_030987139.1"/>
    </source>
</evidence>
<dbReference type="Proteomes" id="UP000515153">
    <property type="component" value="Unplaced"/>
</dbReference>
<feature type="compositionally biased region" description="Polar residues" evidence="1">
    <location>
        <begin position="91"/>
        <end position="101"/>
    </location>
</feature>
<evidence type="ECO:0000313" key="2">
    <source>
        <dbReference type="Proteomes" id="UP000515153"/>
    </source>
</evidence>
<feature type="compositionally biased region" description="Polar residues" evidence="1">
    <location>
        <begin position="169"/>
        <end position="181"/>
    </location>
</feature>
<sequence length="1230" mass="137280">MEMNRLTALDGNTAGDFDEPQAASNDHQIDNDGGFLENWNLDTNGLSSFQNANNGIFGGWGRGSLEDSEFEEQIMTEEAKLPPETVYHSGQAPNEPNTSDRGQLLGATGPITDIDWEHLPLSLSDQDVNELETTVPASEMPQPAYEHPGLSSNEVASTSPASSATVQADDSSSLEARQNTCVIVIDDEPPDQSLQKDVSNHSKDDTRKNHDGNNFIGSVSGLLGSMASSKAPSSGISRLRVPLDWTPPNFAKLPPKPRKRKRSIPSKPSLELLESRQTTKMTRSVDQEGSARMYTHTIQSHGSRNAGSASKNHEASRPRPAPIITTPTHTATSVKDVSRIACQLPTPESAASVKRPKDASQYSAFASPSASMGHRTQGSLRDSNGERATSGLTIHDVIVLSDDEEPVEKRRQKAYPSKGDTALSKSRQYTMSSKQNSQVTRHYRDRSQADSTNSKNGAAGISNAAVLNREVMSKSRMLTENASTANITTTQMPAANAVGRQQNMGSQQLQQPRLAARPSQQALPAITTHIGAKGTSKPLDFTGFQGSRPITKPAAPTTQLSARPMGKEAALLILQKTAPIVPNRLTSQPSQRSRQTRRPGTYRWEQEWHEIRDKQAMRDDIKSQKRKEKFRIDITSAHPDLPEDEIQKRVEALEKNKQLELFKRKEERAAKNAYKSRPGELEHDDSAGLSKEIEAIRTQTRLTMPLRGLGPARIVIAYKVIKTYPYISYEEAEERYVEEEQIFLEKERANDHAQAVFLNVNDPVLRQAGKGSQLKKLTMIFNEKRDGLFEAERVFSNEEKHSVIVDFYEMQVGHVQPSMHRGRKLSKQAKAAFKPVRFDVMAFFTIDRNARKCDTPNRPRTSSPLGEKEMSLLTTSQITYSERKVLSAIVSPLPKSLYRDYVADMEDQAAEEDDQEGEENSSLNLITTAEQENAHEIDDSDSESDDGVRNRTPNRGTATTKQSVTKTRDTPFKQPGDNLGCHFEEEELETEEEESIDDEEEDKGHCPDRSTENLTFYSDTVASFTTLRAANIEAYRVYLRLYSFISLNCCIHPTCTCRQGGLSDFLRENQINPVAEAARKGIDLSEPDCSYSFDNDPVYGLTLGFRHLQISVKKIETIGPLLVGEGLIDNTEELEEEEIERRAERREMLQRQQARKEAKKMQELERQASRMRQQEKALDHELTAAEITQQQAEQGQGESGDIATEEEQQRLLEQELQGMDNKDSDMSEEE</sequence>
<feature type="compositionally biased region" description="Basic and acidic residues" evidence="1">
    <location>
        <begin position="1002"/>
        <end position="1011"/>
    </location>
</feature>
<reference evidence="3" key="3">
    <citation type="submission" date="2025-08" db="UniProtKB">
        <authorList>
            <consortium name="RefSeq"/>
        </authorList>
    </citation>
    <scope>IDENTIFICATION</scope>
    <source>
        <strain evidence="3">NI907</strain>
    </source>
</reference>
<feature type="region of interest" description="Disordered" evidence="1">
    <location>
        <begin position="1145"/>
        <end position="1230"/>
    </location>
</feature>
<proteinExistence type="predicted"/>
<gene>
    <name evidence="3" type="ORF">PgNI_01316</name>
</gene>
<feature type="compositionally biased region" description="Basic and acidic residues" evidence="1">
    <location>
        <begin position="198"/>
        <end position="211"/>
    </location>
</feature>
<dbReference type="GeneID" id="41956303"/>
<reference evidence="3" key="2">
    <citation type="submission" date="2019-10" db="EMBL/GenBank/DDBJ databases">
        <authorList>
            <consortium name="NCBI Genome Project"/>
        </authorList>
    </citation>
    <scope>NUCLEOTIDE SEQUENCE</scope>
    <source>
        <strain evidence="3">NI907</strain>
    </source>
</reference>
<feature type="compositionally biased region" description="Polar residues" evidence="1">
    <location>
        <begin position="951"/>
        <end position="965"/>
    </location>
</feature>
<reference evidence="3" key="1">
    <citation type="journal article" date="2019" name="Mol. Biol. Evol.">
        <title>Blast fungal genomes show frequent chromosomal changes, gene gains and losses, and effector gene turnover.</title>
        <authorList>
            <person name="Gomez Luciano L.B."/>
            <person name="Jason Tsai I."/>
            <person name="Chuma I."/>
            <person name="Tosa Y."/>
            <person name="Chen Y.H."/>
            <person name="Li J.Y."/>
            <person name="Li M.Y."/>
            <person name="Jade Lu M.Y."/>
            <person name="Nakayashiki H."/>
            <person name="Li W.H."/>
        </authorList>
    </citation>
    <scope>NUCLEOTIDE SEQUENCE</scope>
    <source>
        <strain evidence="3">NI907</strain>
    </source>
</reference>
<feature type="compositionally biased region" description="Low complexity" evidence="1">
    <location>
        <begin position="155"/>
        <end position="168"/>
    </location>
</feature>
<accession>A0A6P8BJG6</accession>
<feature type="compositionally biased region" description="Low complexity" evidence="1">
    <location>
        <begin position="1184"/>
        <end position="1200"/>
    </location>
</feature>
<feature type="region of interest" description="Disordered" evidence="1">
    <location>
        <begin position="131"/>
        <end position="213"/>
    </location>
</feature>
<feature type="compositionally biased region" description="Polar residues" evidence="1">
    <location>
        <begin position="423"/>
        <end position="440"/>
    </location>
</feature>
<dbReference type="RefSeq" id="XP_030987139.1">
    <property type="nucleotide sequence ID" value="XM_031121389.1"/>
</dbReference>
<name>A0A6P8BJG6_PYRGI</name>